<dbReference type="Proteomes" id="UP001501020">
    <property type="component" value="Unassembled WGS sequence"/>
</dbReference>
<gene>
    <name evidence="2" type="ORF">GCM10009727_05260</name>
</gene>
<sequence>MSGAITESWYRLFLRAFPPGHRAEYGAEMIDALPNGTARRAPSLRETAGPLTAGFAARTRAAIAAPWWADGLQPGLLMLALADQPAGERAGHRLLVDPHRAPARHDRDSMATPTPPRASPSAIAEPPDAQPPLTELIDIPEATRTPTLPQPVNRRSRL</sequence>
<proteinExistence type="predicted"/>
<keyword evidence="3" id="KW-1185">Reference proteome</keyword>
<reference evidence="3" key="1">
    <citation type="journal article" date="2019" name="Int. J. Syst. Evol. Microbiol.">
        <title>The Global Catalogue of Microorganisms (GCM) 10K type strain sequencing project: providing services to taxonomists for standard genome sequencing and annotation.</title>
        <authorList>
            <consortium name="The Broad Institute Genomics Platform"/>
            <consortium name="The Broad Institute Genome Sequencing Center for Infectious Disease"/>
            <person name="Wu L."/>
            <person name="Ma J."/>
        </authorList>
    </citation>
    <scope>NUCLEOTIDE SEQUENCE [LARGE SCALE GENOMIC DNA]</scope>
    <source>
        <strain evidence="3">JCM 13850</strain>
    </source>
</reference>
<dbReference type="EMBL" id="BAAAMR010000002">
    <property type="protein sequence ID" value="GAA2120482.1"/>
    <property type="molecule type" value="Genomic_DNA"/>
</dbReference>
<protein>
    <submittedName>
        <fullName evidence="2">Uncharacterized protein</fullName>
    </submittedName>
</protein>
<evidence type="ECO:0000313" key="2">
    <source>
        <dbReference type="EMBL" id="GAA2120482.1"/>
    </source>
</evidence>
<feature type="region of interest" description="Disordered" evidence="1">
    <location>
        <begin position="99"/>
        <end position="158"/>
    </location>
</feature>
<name>A0ABP5JNK1_9ACTN</name>
<evidence type="ECO:0000256" key="1">
    <source>
        <dbReference type="SAM" id="MobiDB-lite"/>
    </source>
</evidence>
<evidence type="ECO:0000313" key="3">
    <source>
        <dbReference type="Proteomes" id="UP001501020"/>
    </source>
</evidence>
<feature type="compositionally biased region" description="Basic and acidic residues" evidence="1">
    <location>
        <begin position="99"/>
        <end position="109"/>
    </location>
</feature>
<accession>A0ABP5JNK1</accession>
<organism evidence="2 3">
    <name type="scientific">Actinomadura napierensis</name>
    <dbReference type="NCBI Taxonomy" id="267854"/>
    <lineage>
        <taxon>Bacteria</taxon>
        <taxon>Bacillati</taxon>
        <taxon>Actinomycetota</taxon>
        <taxon>Actinomycetes</taxon>
        <taxon>Streptosporangiales</taxon>
        <taxon>Thermomonosporaceae</taxon>
        <taxon>Actinomadura</taxon>
    </lineage>
</organism>
<comment type="caution">
    <text evidence="2">The sequence shown here is derived from an EMBL/GenBank/DDBJ whole genome shotgun (WGS) entry which is preliminary data.</text>
</comment>
<dbReference type="RefSeq" id="WP_344260940.1">
    <property type="nucleotide sequence ID" value="NZ_BAAAMR010000002.1"/>
</dbReference>